<feature type="region of interest" description="Disordered" evidence="1">
    <location>
        <begin position="128"/>
        <end position="201"/>
    </location>
</feature>
<dbReference type="AlphaFoldDB" id="A0A162TRX5"/>
<dbReference type="VEuPathDB" id="FungiDB:PHYBLDRAFT_66752"/>
<feature type="region of interest" description="Disordered" evidence="1">
    <location>
        <begin position="209"/>
        <end position="228"/>
    </location>
</feature>
<accession>A0A162TRX5</accession>
<feature type="compositionally biased region" description="Polar residues" evidence="1">
    <location>
        <begin position="102"/>
        <end position="112"/>
    </location>
</feature>
<evidence type="ECO:0000256" key="1">
    <source>
        <dbReference type="SAM" id="MobiDB-lite"/>
    </source>
</evidence>
<protein>
    <submittedName>
        <fullName evidence="2">Uncharacterized protein</fullName>
    </submittedName>
</protein>
<dbReference type="EMBL" id="KV440992">
    <property type="protein sequence ID" value="OAD69283.1"/>
    <property type="molecule type" value="Genomic_DNA"/>
</dbReference>
<dbReference type="InParanoid" id="A0A162TRX5"/>
<evidence type="ECO:0000313" key="3">
    <source>
        <dbReference type="Proteomes" id="UP000077315"/>
    </source>
</evidence>
<feature type="region of interest" description="Disordered" evidence="1">
    <location>
        <begin position="257"/>
        <end position="286"/>
    </location>
</feature>
<dbReference type="STRING" id="763407.A0A162TRX5"/>
<evidence type="ECO:0000313" key="2">
    <source>
        <dbReference type="EMBL" id="OAD69283.1"/>
    </source>
</evidence>
<dbReference type="OrthoDB" id="2289003at2759"/>
<feature type="region of interest" description="Disordered" evidence="1">
    <location>
        <begin position="91"/>
        <end position="116"/>
    </location>
</feature>
<gene>
    <name evidence="2" type="ORF">PHYBLDRAFT_66752</name>
</gene>
<feature type="compositionally biased region" description="Polar residues" evidence="1">
    <location>
        <begin position="141"/>
        <end position="162"/>
    </location>
</feature>
<sequence>MKDTTRTTNSIRNSKKSLDKPAESLNVSVQINQDFNNYCPHSISYSQVIKGNDAAHRIELYQTFFQMCINADPKLRKWINKVDQKGLPGLMTQGYCPPPRQSIDQSMPTKRSSGVFDRMSGSVSTLFRKATASVPPRPSGPKSTVDPSPKPSSSRFLASSFGQLGFSRSTSRVPSKSESSSSKSYQNTHSHTKSSMDDERLRTMRFSFSTCSRKEKSSSHSHNKSPNTFGHSSANFLSCLKFQDARIPGDLKDKHFLHSATKPSKKQKSASINWGRGKRGNHGLNEASKSQCLHTTPIIEIQRIWTQNSDPMGSVKQDYKDLCTHDPVVATIHMPHDEQNNKSRRSFLKERRLPLPSHLLYVRNSAPT</sequence>
<feature type="compositionally biased region" description="Low complexity" evidence="1">
    <location>
        <begin position="167"/>
        <end position="184"/>
    </location>
</feature>
<dbReference type="GeneID" id="29002589"/>
<reference evidence="3" key="1">
    <citation type="submission" date="2015-06" db="EMBL/GenBank/DDBJ databases">
        <title>Expansion of signal transduction pathways in fungi by whole-genome duplication.</title>
        <authorList>
            <consortium name="DOE Joint Genome Institute"/>
            <person name="Corrochano L.M."/>
            <person name="Kuo A."/>
            <person name="Marcet-Houben M."/>
            <person name="Polaino S."/>
            <person name="Salamov A."/>
            <person name="Villalobos J.M."/>
            <person name="Alvarez M.I."/>
            <person name="Avalos J."/>
            <person name="Benito E.P."/>
            <person name="Benoit I."/>
            <person name="Burger G."/>
            <person name="Camino L.P."/>
            <person name="Canovas D."/>
            <person name="Cerda-Olmedo E."/>
            <person name="Cheng J.-F."/>
            <person name="Dominguez A."/>
            <person name="Elias M."/>
            <person name="Eslava A.P."/>
            <person name="Glaser F."/>
            <person name="Grimwood J."/>
            <person name="Gutierrez G."/>
            <person name="Heitman J."/>
            <person name="Henrissat B."/>
            <person name="Iturriaga E.A."/>
            <person name="Lang B.F."/>
            <person name="Lavin J.L."/>
            <person name="Lee S."/>
            <person name="Li W."/>
            <person name="Lindquist E."/>
            <person name="Lopez-Garcia S."/>
            <person name="Luque E.M."/>
            <person name="Marcos A.T."/>
            <person name="Martin J."/>
            <person name="McCluskey K."/>
            <person name="Medina H.R."/>
            <person name="Miralles-Duran A."/>
            <person name="Miyazaki A."/>
            <person name="Munoz-Torres E."/>
            <person name="Oguiza J.A."/>
            <person name="Ohm R."/>
            <person name="Olmedo M."/>
            <person name="Orejas M."/>
            <person name="Ortiz-Castellanos L."/>
            <person name="Pisabarro A.G."/>
            <person name="Rodriguez-Romero J."/>
            <person name="Ruiz-Herrera J."/>
            <person name="Ruiz-Vazquez R."/>
            <person name="Sanz C."/>
            <person name="Schackwitz W."/>
            <person name="Schmutz J."/>
            <person name="Shahriari M."/>
            <person name="Shelest E."/>
            <person name="Silva-Franco F."/>
            <person name="Soanes D."/>
            <person name="Syed K."/>
            <person name="Tagua V.G."/>
            <person name="Talbot N.J."/>
            <person name="Thon M."/>
            <person name="De vries R.P."/>
            <person name="Wiebenga A."/>
            <person name="Yadav J.S."/>
            <person name="Braun E.L."/>
            <person name="Baker S."/>
            <person name="Garre V."/>
            <person name="Horwitz B."/>
            <person name="Torres-Martinez S."/>
            <person name="Idnurm A."/>
            <person name="Herrera-Estrella A."/>
            <person name="Gabaldon T."/>
            <person name="Grigoriev I.V."/>
        </authorList>
    </citation>
    <scope>NUCLEOTIDE SEQUENCE [LARGE SCALE GENOMIC DNA]</scope>
    <source>
        <strain evidence="3">NRRL 1555(-)</strain>
    </source>
</reference>
<keyword evidence="3" id="KW-1185">Reference proteome</keyword>
<name>A0A162TRX5_PHYB8</name>
<dbReference type="RefSeq" id="XP_018287323.1">
    <property type="nucleotide sequence ID" value="XM_018441683.1"/>
</dbReference>
<dbReference type="Proteomes" id="UP000077315">
    <property type="component" value="Unassembled WGS sequence"/>
</dbReference>
<organism evidence="2 3">
    <name type="scientific">Phycomyces blakesleeanus (strain ATCC 8743b / DSM 1359 / FGSC 10004 / NBRC 33097 / NRRL 1555)</name>
    <dbReference type="NCBI Taxonomy" id="763407"/>
    <lineage>
        <taxon>Eukaryota</taxon>
        <taxon>Fungi</taxon>
        <taxon>Fungi incertae sedis</taxon>
        <taxon>Mucoromycota</taxon>
        <taxon>Mucoromycotina</taxon>
        <taxon>Mucoromycetes</taxon>
        <taxon>Mucorales</taxon>
        <taxon>Phycomycetaceae</taxon>
        <taxon>Phycomyces</taxon>
    </lineage>
</organism>
<proteinExistence type="predicted"/>